<protein>
    <submittedName>
        <fullName evidence="3">Glyoxalase/fosfomycin resistance/dioxygenase domain-containing protein</fullName>
    </submittedName>
</protein>
<sequence length="84" mass="9527">MLSCCNRSFRKSPINLLRNFGTKVETIPKNFPKTWTVGKLNHVAIACPDLEKASNFYKNILNATVSEPLSYVTHGLSENRKNMK</sequence>
<keyword evidence="2" id="KW-1185">Reference proteome</keyword>
<proteinExistence type="predicted"/>
<dbReference type="InterPro" id="IPR029068">
    <property type="entry name" value="Glyas_Bleomycin-R_OHBP_Dase"/>
</dbReference>
<dbReference type="InterPro" id="IPR004360">
    <property type="entry name" value="Glyas_Fos-R_dOase_dom"/>
</dbReference>
<dbReference type="SUPFAM" id="SSF54593">
    <property type="entry name" value="Glyoxalase/Bleomycin resistance protein/Dihydroxybiphenyl dioxygenase"/>
    <property type="match status" value="1"/>
</dbReference>
<dbReference type="Pfam" id="PF00903">
    <property type="entry name" value="Glyoxalase"/>
    <property type="match status" value="1"/>
</dbReference>
<organism evidence="2 3">
    <name type="scientific">Romanomermis culicivorax</name>
    <name type="common">Nematode worm</name>
    <dbReference type="NCBI Taxonomy" id="13658"/>
    <lineage>
        <taxon>Eukaryota</taxon>
        <taxon>Metazoa</taxon>
        <taxon>Ecdysozoa</taxon>
        <taxon>Nematoda</taxon>
        <taxon>Enoplea</taxon>
        <taxon>Dorylaimia</taxon>
        <taxon>Mermithida</taxon>
        <taxon>Mermithoidea</taxon>
        <taxon>Mermithidae</taxon>
        <taxon>Romanomermis</taxon>
    </lineage>
</organism>
<reference evidence="3" key="1">
    <citation type="submission" date="2022-11" db="UniProtKB">
        <authorList>
            <consortium name="WormBaseParasite"/>
        </authorList>
    </citation>
    <scope>IDENTIFICATION</scope>
</reference>
<evidence type="ECO:0000313" key="2">
    <source>
        <dbReference type="Proteomes" id="UP000887565"/>
    </source>
</evidence>
<evidence type="ECO:0000313" key="3">
    <source>
        <dbReference type="WBParaSite" id="nRc.2.0.1.t12624-RA"/>
    </source>
</evidence>
<dbReference type="AlphaFoldDB" id="A0A915IEM3"/>
<feature type="domain" description="Glyoxalase/fosfomycin resistance/dioxygenase" evidence="1">
    <location>
        <begin position="39"/>
        <end position="67"/>
    </location>
</feature>
<dbReference type="Gene3D" id="3.10.180.10">
    <property type="entry name" value="2,3-Dihydroxybiphenyl 1,2-Dioxygenase, domain 1"/>
    <property type="match status" value="1"/>
</dbReference>
<evidence type="ECO:0000259" key="1">
    <source>
        <dbReference type="Pfam" id="PF00903"/>
    </source>
</evidence>
<dbReference type="Proteomes" id="UP000887565">
    <property type="component" value="Unplaced"/>
</dbReference>
<dbReference type="WBParaSite" id="nRc.2.0.1.t12624-RA">
    <property type="protein sequence ID" value="nRc.2.0.1.t12624-RA"/>
    <property type="gene ID" value="nRc.2.0.1.g12624"/>
</dbReference>
<name>A0A915IEM3_ROMCU</name>
<accession>A0A915IEM3</accession>